<protein>
    <recommendedName>
        <fullName evidence="2">DUF1559 domain-containing protein</fullName>
    </recommendedName>
</protein>
<dbReference type="NCBIfam" id="TIGR02532">
    <property type="entry name" value="IV_pilin_GFxxxE"/>
    <property type="match status" value="1"/>
</dbReference>
<name>A0A7V8V4R8_9BACT</name>
<dbReference type="Pfam" id="PF07963">
    <property type="entry name" value="N_methyl"/>
    <property type="match status" value="1"/>
</dbReference>
<keyword evidence="4" id="KW-1185">Reference proteome</keyword>
<dbReference type="SUPFAM" id="SSF54523">
    <property type="entry name" value="Pili subunits"/>
    <property type="match status" value="1"/>
</dbReference>
<dbReference type="Proteomes" id="UP000551616">
    <property type="component" value="Unassembled WGS sequence"/>
</dbReference>
<dbReference type="PANTHER" id="PTHR30093">
    <property type="entry name" value="GENERAL SECRETION PATHWAY PROTEIN G"/>
    <property type="match status" value="1"/>
</dbReference>
<reference evidence="3 4" key="1">
    <citation type="submission" date="2020-05" db="EMBL/GenBank/DDBJ databases">
        <title>Bremerella alba sp. nov., a novel planctomycete isolated from the surface of the macroalga Fucus spiralis.</title>
        <authorList>
            <person name="Godinho O."/>
            <person name="Botelho R."/>
            <person name="Albuquerque L."/>
            <person name="Wiegand S."/>
            <person name="Da Costa M.S."/>
            <person name="Lobo-Da-Cunha A."/>
            <person name="Jogler C."/>
            <person name="Lage O.M."/>
        </authorList>
    </citation>
    <scope>NUCLEOTIDE SEQUENCE [LARGE SCALE GENOMIC DNA]</scope>
    <source>
        <strain evidence="3 4">FF15</strain>
    </source>
</reference>
<dbReference type="RefSeq" id="WP_207396405.1">
    <property type="nucleotide sequence ID" value="NZ_JABRWO010000005.1"/>
</dbReference>
<keyword evidence="1" id="KW-0812">Transmembrane</keyword>
<dbReference type="InterPro" id="IPR045584">
    <property type="entry name" value="Pilin-like"/>
</dbReference>
<feature type="transmembrane region" description="Helical" evidence="1">
    <location>
        <begin position="12"/>
        <end position="36"/>
    </location>
</feature>
<evidence type="ECO:0000256" key="1">
    <source>
        <dbReference type="SAM" id="Phobius"/>
    </source>
</evidence>
<feature type="domain" description="DUF1559" evidence="2">
    <location>
        <begin position="37"/>
        <end position="311"/>
    </location>
</feature>
<accession>A0A7V8V4R8</accession>
<dbReference type="PANTHER" id="PTHR30093:SF2">
    <property type="entry name" value="TYPE II SECRETION SYSTEM PROTEIN H"/>
    <property type="match status" value="1"/>
</dbReference>
<gene>
    <name evidence="3" type="ORF">HOV93_21110</name>
</gene>
<dbReference type="Pfam" id="PF07596">
    <property type="entry name" value="SBP_bac_10"/>
    <property type="match status" value="1"/>
</dbReference>
<comment type="caution">
    <text evidence="3">The sequence shown here is derived from an EMBL/GenBank/DDBJ whole genome shotgun (WGS) entry which is preliminary data.</text>
</comment>
<dbReference type="AlphaFoldDB" id="A0A7V8V4R8"/>
<evidence type="ECO:0000313" key="3">
    <source>
        <dbReference type="EMBL" id="MBA2114940.1"/>
    </source>
</evidence>
<evidence type="ECO:0000313" key="4">
    <source>
        <dbReference type="Proteomes" id="UP000551616"/>
    </source>
</evidence>
<dbReference type="Gene3D" id="3.30.700.10">
    <property type="entry name" value="Glycoprotein, Type 4 Pilin"/>
    <property type="match status" value="1"/>
</dbReference>
<dbReference type="InterPro" id="IPR027558">
    <property type="entry name" value="Pre_pil_HX9DG_C"/>
</dbReference>
<organism evidence="3 4">
    <name type="scientific">Bremerella alba</name>
    <dbReference type="NCBI Taxonomy" id="980252"/>
    <lineage>
        <taxon>Bacteria</taxon>
        <taxon>Pseudomonadati</taxon>
        <taxon>Planctomycetota</taxon>
        <taxon>Planctomycetia</taxon>
        <taxon>Pirellulales</taxon>
        <taxon>Pirellulaceae</taxon>
        <taxon>Bremerella</taxon>
    </lineage>
</organism>
<evidence type="ECO:0000259" key="2">
    <source>
        <dbReference type="Pfam" id="PF07596"/>
    </source>
</evidence>
<keyword evidence="1" id="KW-1133">Transmembrane helix</keyword>
<dbReference type="InterPro" id="IPR011453">
    <property type="entry name" value="DUF1559"/>
</dbReference>
<dbReference type="InterPro" id="IPR012902">
    <property type="entry name" value="N_methyl_site"/>
</dbReference>
<dbReference type="NCBIfam" id="TIGR04294">
    <property type="entry name" value="pre_pil_HX9DG"/>
    <property type="match status" value="1"/>
</dbReference>
<keyword evidence="1" id="KW-0472">Membrane</keyword>
<dbReference type="EMBL" id="JABRWO010000005">
    <property type="protein sequence ID" value="MBA2114940.1"/>
    <property type="molecule type" value="Genomic_DNA"/>
</dbReference>
<sequence>MSLSVSPNRRSAFTLVELLVVIAIIGVLIALLLPAVQQAREAARRIECNNKIKQLGLALHNYHDTYLKFPAGAQMGDGKTTSCTTSGRGIPWTVAILPFLELNNLYDQVDMANTFVCTKQEGGDADNVTVWETSVEAFHCPSFPAESTERNHTNYYGVMGGGDSSKGNCQSSNIGRRFYINGVLFQNSRTNFASIVDGSSNTFLVGESRYQLLDGGRGDNHYLGWASTNRGGGSSVTGTLAAAQIQINSCGSGCHGDKYDTTFDSAGGSYAVPGGLGQGLHQRTFGSFHPGGCLFLLGDASVHFLSETMDLTVYQNLAIRDDGTVVSVKN</sequence>
<proteinExistence type="predicted"/>